<name>A0A0P1EY43_9RHOB</name>
<evidence type="ECO:0000313" key="3">
    <source>
        <dbReference type="Proteomes" id="UP000051298"/>
    </source>
</evidence>
<protein>
    <submittedName>
        <fullName evidence="2">Uncharacterized protein</fullName>
    </submittedName>
</protein>
<dbReference type="AlphaFoldDB" id="A0A0P1EY43"/>
<dbReference type="EMBL" id="CYRX01000017">
    <property type="protein sequence ID" value="CUH59987.1"/>
    <property type="molecule type" value="Genomic_DNA"/>
</dbReference>
<evidence type="ECO:0000256" key="1">
    <source>
        <dbReference type="SAM" id="SignalP"/>
    </source>
</evidence>
<dbReference type="RefSeq" id="WP_038006117.1">
    <property type="nucleotide sequence ID" value="NZ_CYRX01000017.1"/>
</dbReference>
<keyword evidence="1" id="KW-0732">Signal</keyword>
<feature type="chain" id="PRO_5006062056" evidence="1">
    <location>
        <begin position="21"/>
        <end position="111"/>
    </location>
</feature>
<proteinExistence type="predicted"/>
<dbReference type="Proteomes" id="UP000051298">
    <property type="component" value="Unassembled WGS sequence"/>
</dbReference>
<accession>A0A0P1EY43</accession>
<feature type="signal peptide" evidence="1">
    <location>
        <begin position="1"/>
        <end position="20"/>
    </location>
</feature>
<reference evidence="2 3" key="1">
    <citation type="submission" date="2015-09" db="EMBL/GenBank/DDBJ databases">
        <authorList>
            <consortium name="Swine Surveillance"/>
        </authorList>
    </citation>
    <scope>NUCLEOTIDE SEQUENCE [LARGE SCALE GENOMIC DNA]</scope>
    <source>
        <strain evidence="2 3">CECT 5294</strain>
    </source>
</reference>
<sequence length="111" mass="11670">MFRLMLPILLVFAFAGASTASVMHGLNHGPDHADHHAEMTEHDVFADAEKALADCCDTTKGMGSTPCFGDLVATSAISPVNLASRIAIGVLYADFEFSNLILAVPTGPPKV</sequence>
<evidence type="ECO:0000313" key="2">
    <source>
        <dbReference type="EMBL" id="CUH59987.1"/>
    </source>
</evidence>
<organism evidence="2 3">
    <name type="scientific">Thalassobacter stenotrophicus</name>
    <dbReference type="NCBI Taxonomy" id="266809"/>
    <lineage>
        <taxon>Bacteria</taxon>
        <taxon>Pseudomonadati</taxon>
        <taxon>Pseudomonadota</taxon>
        <taxon>Alphaproteobacteria</taxon>
        <taxon>Rhodobacterales</taxon>
        <taxon>Roseobacteraceae</taxon>
        <taxon>Thalassobacter</taxon>
    </lineage>
</organism>
<gene>
    <name evidence="2" type="ORF">THS5294_01276</name>
</gene>